<evidence type="ECO:0000313" key="2">
    <source>
        <dbReference type="EMBL" id="ABY63215.1"/>
    </source>
</evidence>
<protein>
    <submittedName>
        <fullName evidence="2">Uncharacterized protein</fullName>
    </submittedName>
</protein>
<keyword evidence="1" id="KW-1133">Transmembrane helix</keyword>
<organism evidence="2 3">
    <name type="scientific">Pseudomonas phage 201phi2-1</name>
    <name type="common">Pseudomonas chlororaphis phage 201phi2-1</name>
    <dbReference type="NCBI Taxonomy" id="198110"/>
    <lineage>
        <taxon>Viruses</taxon>
        <taxon>Duplodnaviria</taxon>
        <taxon>Heunggongvirae</taxon>
        <taxon>Uroviricota</taxon>
        <taxon>Caudoviricetes</taxon>
        <taxon>Chimalliviridae</taxon>
        <taxon>Serwervirus</taxon>
        <taxon>Serwervirus 201phi21</taxon>
    </lineage>
</organism>
<dbReference type="RefSeq" id="YP_001957111.1">
    <property type="nucleotide sequence ID" value="NC_010821.1"/>
</dbReference>
<reference evidence="2 3" key="1">
    <citation type="journal article" date="2008" name="Virology">
        <title>Characterization of Pseudomonas chlororaphis myovirus 201varphi2-1 via genomic sequencing, mass spectrometry, and electron microscopy.</title>
        <authorList>
            <person name="Thomas J.A."/>
            <person name="Rolando M.R."/>
            <person name="Carroll C.A."/>
            <person name="Shen P.S."/>
            <person name="Belnap D.M."/>
            <person name="Weintraub S.T."/>
            <person name="Serwer P."/>
            <person name="Hardies S.C."/>
        </authorList>
    </citation>
    <scope>NUCLEOTIDE SEQUENCE</scope>
</reference>
<organismHost>
    <name type="scientific">Pseudomonas chlororaphis</name>
    <dbReference type="NCBI Taxonomy" id="587753"/>
</organismHost>
<sequence>MSKFKNAVNITLFTMGVAGLFVDFYSRSKKAHLRNEHDDVSNWFTIQRHQIDLLEIQACLSGQGPAKLVENLAGVKNIIAYESIDRFPGSPDAAGALTNLNDYIDEIIKRYQGV</sequence>
<proteinExistence type="predicted"/>
<keyword evidence="1" id="KW-0472">Membrane</keyword>
<keyword evidence="1" id="KW-0812">Transmembrane</keyword>
<gene>
    <name evidence="2" type="ORF">201phi2-1p390</name>
</gene>
<evidence type="ECO:0000313" key="3">
    <source>
        <dbReference type="Proteomes" id="UP000002421"/>
    </source>
</evidence>
<name>B3FJQ0_BP201</name>
<feature type="transmembrane region" description="Helical" evidence="1">
    <location>
        <begin position="6"/>
        <end position="25"/>
    </location>
</feature>
<evidence type="ECO:0000256" key="1">
    <source>
        <dbReference type="SAM" id="Phobius"/>
    </source>
</evidence>
<keyword evidence="3" id="KW-1185">Reference proteome</keyword>
<accession>B3FJQ0</accession>
<dbReference type="KEGG" id="vg:6372262"/>
<dbReference type="EMBL" id="EU197055">
    <property type="protein sequence ID" value="ABY63215.1"/>
    <property type="molecule type" value="Genomic_DNA"/>
</dbReference>
<dbReference type="Proteomes" id="UP000002421">
    <property type="component" value="Segment"/>
</dbReference>